<feature type="transmembrane region" description="Helical" evidence="1">
    <location>
        <begin position="97"/>
        <end position="118"/>
    </location>
</feature>
<name>A0A1B3BD68_9GAMM</name>
<dbReference type="Proteomes" id="UP000094147">
    <property type="component" value="Chromosome"/>
</dbReference>
<sequence>MNIIKDLGKGLYTLLFIAPLFWIIPALIEGIQHFVEVQLGMFTLGDSVEPGTETVIRLAFGFLKVLGIIVPSLLILKLSAQHWDKSKLFPLTTFERNLILVTAVLVLAALIFVTYFGASFTAWLSTKTDIPASIAPFIPLLVLLLPMFLFRDRLVKGLLKLCGVHLEGELSPKSYLFELLYTAFPILLVGAPMVLHYKLNGWAMGTQGWELFGLLSADSVLVGLMALLIGLSFRLAVTCVYSKELKKP</sequence>
<keyword evidence="1" id="KW-1133">Transmembrane helix</keyword>
<gene>
    <name evidence="2" type="ORF">KS2013_2025</name>
</gene>
<feature type="transmembrane region" description="Helical" evidence="1">
    <location>
        <begin position="12"/>
        <end position="35"/>
    </location>
</feature>
<feature type="transmembrane region" description="Helical" evidence="1">
    <location>
        <begin position="55"/>
        <end position="76"/>
    </location>
</feature>
<dbReference type="AlphaFoldDB" id="A0A1B3BD68"/>
<keyword evidence="1" id="KW-0812">Transmembrane</keyword>
<evidence type="ECO:0000313" key="2">
    <source>
        <dbReference type="EMBL" id="AOE50730.1"/>
    </source>
</evidence>
<protein>
    <recommendedName>
        <fullName evidence="4">Transmembrane protein</fullName>
    </recommendedName>
</protein>
<dbReference type="EMBL" id="CP012418">
    <property type="protein sequence ID" value="AOE50730.1"/>
    <property type="molecule type" value="Genomic_DNA"/>
</dbReference>
<accession>A0A1B3BD68</accession>
<evidence type="ECO:0000313" key="3">
    <source>
        <dbReference type="Proteomes" id="UP000094147"/>
    </source>
</evidence>
<keyword evidence="3" id="KW-1185">Reference proteome</keyword>
<dbReference type="RefSeq" id="WP_068993411.1">
    <property type="nucleotide sequence ID" value="NZ_CP012418.1"/>
</dbReference>
<keyword evidence="1" id="KW-0472">Membrane</keyword>
<evidence type="ECO:0000256" key="1">
    <source>
        <dbReference type="SAM" id="Phobius"/>
    </source>
</evidence>
<evidence type="ECO:0008006" key="4">
    <source>
        <dbReference type="Google" id="ProtNLM"/>
    </source>
</evidence>
<proteinExistence type="predicted"/>
<organism evidence="2 3">
    <name type="scientific">Kangiella sediminilitoris</name>
    <dbReference type="NCBI Taxonomy" id="1144748"/>
    <lineage>
        <taxon>Bacteria</taxon>
        <taxon>Pseudomonadati</taxon>
        <taxon>Pseudomonadota</taxon>
        <taxon>Gammaproteobacteria</taxon>
        <taxon>Kangiellales</taxon>
        <taxon>Kangiellaceae</taxon>
        <taxon>Kangiella</taxon>
    </lineage>
</organism>
<feature type="transmembrane region" description="Helical" evidence="1">
    <location>
        <begin position="130"/>
        <end position="150"/>
    </location>
</feature>
<dbReference type="KEGG" id="ksd:KS2013_2025"/>
<reference evidence="3" key="1">
    <citation type="submission" date="2015-08" db="EMBL/GenBank/DDBJ databases">
        <authorList>
            <person name="Kim K.M."/>
        </authorList>
    </citation>
    <scope>NUCLEOTIDE SEQUENCE [LARGE SCALE GENOMIC DNA]</scope>
    <source>
        <strain evidence="3">KCTC 23892</strain>
    </source>
</reference>
<feature type="transmembrane region" description="Helical" evidence="1">
    <location>
        <begin position="179"/>
        <end position="199"/>
    </location>
</feature>
<dbReference type="STRING" id="1144748.KS2013_2025"/>
<feature type="transmembrane region" description="Helical" evidence="1">
    <location>
        <begin position="219"/>
        <end position="241"/>
    </location>
</feature>